<evidence type="ECO:0000313" key="10">
    <source>
        <dbReference type="Proteomes" id="UP000004061"/>
    </source>
</evidence>
<comment type="caution">
    <text evidence="9">The sequence shown here is derived from an EMBL/GenBank/DDBJ whole genome shotgun (WGS) entry which is preliminary data.</text>
</comment>
<dbReference type="InterPro" id="IPR003507">
    <property type="entry name" value="S66_fam"/>
</dbReference>
<evidence type="ECO:0000256" key="6">
    <source>
        <dbReference type="PIRSR" id="PIRSR028757-1"/>
    </source>
</evidence>
<dbReference type="Gene3D" id="3.50.30.60">
    <property type="entry name" value="LD-carboxypeptidase A C-terminal domain-like"/>
    <property type="match status" value="1"/>
</dbReference>
<dbReference type="GO" id="GO:0006508">
    <property type="term" value="P:proteolysis"/>
    <property type="evidence" value="ECO:0007669"/>
    <property type="project" value="UniProtKB-KW"/>
</dbReference>
<dbReference type="InterPro" id="IPR027461">
    <property type="entry name" value="Carboxypeptidase_A_C_sf"/>
</dbReference>
<dbReference type="GO" id="GO:0008236">
    <property type="term" value="F:serine-type peptidase activity"/>
    <property type="evidence" value="ECO:0007669"/>
    <property type="project" value="UniProtKB-KW"/>
</dbReference>
<feature type="domain" description="LD-carboxypeptidase N-terminal" evidence="7">
    <location>
        <begin position="46"/>
        <end position="162"/>
    </location>
</feature>
<dbReference type="AlphaFoldDB" id="B5VZR9"/>
<evidence type="ECO:0000259" key="7">
    <source>
        <dbReference type="Pfam" id="PF02016"/>
    </source>
</evidence>
<feature type="active site" description="Charge relay system" evidence="6">
    <location>
        <position position="237"/>
    </location>
</feature>
<keyword evidence="5" id="KW-0720">Serine protease</keyword>
<sequence precursor="true">MKIRSMKNRRQFISELGLTLLATGFPVLASSPNPIKPPRLRVGDTVGIIAPSGWITTQELKFVTWQLMQQGLNPKAAPHLMDKYGYLAGLDRDRAADVNTMFADPNIRGIITAAGGWGAARILPLLDYNIIRNNPKVIIGYSDITSLLLAIYSQCNFITFHGLLGTSHWRSFSVNYLKRVLFTGEAVTFENPGNIRVETITSGSARGQLVGGNLSVLAGLVGSEYLPNWSGKILFIEDINEDVYRVDRLLTQLKLAGILDQLSGFIFGQCSRCSPGREGESSFSLWEVLVDHIQPLGIPAWYGSAIGHIRDQFTIAIGGMVEINSDRGTIQMLEAAVS</sequence>
<evidence type="ECO:0000313" key="9">
    <source>
        <dbReference type="EMBL" id="EDZ95098.1"/>
    </source>
</evidence>
<dbReference type="EMBL" id="ABYK01000012">
    <property type="protein sequence ID" value="EDZ95098.1"/>
    <property type="molecule type" value="Genomic_DNA"/>
</dbReference>
<gene>
    <name evidence="9" type="ORF">AmaxDRAFT_2011</name>
</gene>
<dbReference type="GO" id="GO:0004180">
    <property type="term" value="F:carboxypeptidase activity"/>
    <property type="evidence" value="ECO:0007669"/>
    <property type="project" value="UniProtKB-KW"/>
</dbReference>
<comment type="similarity">
    <text evidence="1">Belongs to the peptidase S66 family.</text>
</comment>
<feature type="active site" description="Charge relay system" evidence="6">
    <location>
        <position position="308"/>
    </location>
</feature>
<keyword evidence="10" id="KW-1185">Reference proteome</keyword>
<keyword evidence="3" id="KW-0645">Protease</keyword>
<name>B5VZR9_LIMMA</name>
<dbReference type="MEROPS" id="S66.001"/>
<organism evidence="9 10">
    <name type="scientific">Limnospira maxima CS-328</name>
    <dbReference type="NCBI Taxonomy" id="513049"/>
    <lineage>
        <taxon>Bacteria</taxon>
        <taxon>Bacillati</taxon>
        <taxon>Cyanobacteriota</taxon>
        <taxon>Cyanophyceae</taxon>
        <taxon>Oscillatoriophycideae</taxon>
        <taxon>Oscillatoriales</taxon>
        <taxon>Sirenicapillariaceae</taxon>
        <taxon>Limnospira</taxon>
    </lineage>
</organism>
<proteinExistence type="inferred from homology"/>
<dbReference type="SUPFAM" id="SSF52317">
    <property type="entry name" value="Class I glutamine amidotransferase-like"/>
    <property type="match status" value="1"/>
</dbReference>
<evidence type="ECO:0000256" key="4">
    <source>
        <dbReference type="ARBA" id="ARBA00022801"/>
    </source>
</evidence>
<evidence type="ECO:0000256" key="2">
    <source>
        <dbReference type="ARBA" id="ARBA00022645"/>
    </source>
</evidence>
<dbReference type="CDD" id="cd07025">
    <property type="entry name" value="Peptidase_S66"/>
    <property type="match status" value="1"/>
</dbReference>
<dbReference type="InterPro" id="IPR029062">
    <property type="entry name" value="Class_I_gatase-like"/>
</dbReference>
<feature type="active site" description="Nucleophile" evidence="6">
    <location>
        <position position="142"/>
    </location>
</feature>
<accession>B5VZR9</accession>
<dbReference type="PANTHER" id="PTHR30237">
    <property type="entry name" value="MURAMOYLTETRAPEPTIDE CARBOXYPEPTIDASE"/>
    <property type="match status" value="1"/>
</dbReference>
<feature type="domain" description="LD-carboxypeptidase C-terminal" evidence="8">
    <location>
        <begin position="206"/>
        <end position="323"/>
    </location>
</feature>
<keyword evidence="4" id="KW-0378">Hydrolase</keyword>
<dbReference type="Gene3D" id="3.40.50.10740">
    <property type="entry name" value="Class I glutamine amidotransferase-like"/>
    <property type="match status" value="1"/>
</dbReference>
<dbReference type="PANTHER" id="PTHR30237:SF2">
    <property type="entry name" value="MUREIN TETRAPEPTIDE CARBOXYPEPTIDASE"/>
    <property type="match status" value="1"/>
</dbReference>
<keyword evidence="2 9" id="KW-0121">Carboxypeptidase</keyword>
<dbReference type="Proteomes" id="UP000004061">
    <property type="component" value="Unassembled WGS sequence"/>
</dbReference>
<evidence type="ECO:0000259" key="8">
    <source>
        <dbReference type="Pfam" id="PF17676"/>
    </source>
</evidence>
<dbReference type="InterPro" id="IPR040921">
    <property type="entry name" value="Peptidase_S66C"/>
</dbReference>
<evidence type="ECO:0000256" key="3">
    <source>
        <dbReference type="ARBA" id="ARBA00022670"/>
    </source>
</evidence>
<dbReference type="InterPro" id="IPR040449">
    <property type="entry name" value="Peptidase_S66_N"/>
</dbReference>
<dbReference type="Pfam" id="PF02016">
    <property type="entry name" value="Peptidase_S66"/>
    <property type="match status" value="1"/>
</dbReference>
<dbReference type="SUPFAM" id="SSF141986">
    <property type="entry name" value="LD-carboxypeptidase A C-terminal domain-like"/>
    <property type="match status" value="1"/>
</dbReference>
<evidence type="ECO:0000256" key="1">
    <source>
        <dbReference type="ARBA" id="ARBA00010233"/>
    </source>
</evidence>
<protein>
    <submittedName>
        <fullName evidence="9">Peptidase U61 LD-carboxypeptidase A</fullName>
    </submittedName>
</protein>
<evidence type="ECO:0000256" key="5">
    <source>
        <dbReference type="ARBA" id="ARBA00022825"/>
    </source>
</evidence>
<dbReference type="Pfam" id="PF17676">
    <property type="entry name" value="Peptidase_S66C"/>
    <property type="match status" value="1"/>
</dbReference>
<dbReference type="PIRSF" id="PIRSF028757">
    <property type="entry name" value="LD-carboxypeptidase"/>
    <property type="match status" value="1"/>
</dbReference>
<reference evidence="9 10" key="1">
    <citation type="journal article" date="2011" name="Appl. Environ. Microbiol.">
        <title>Contribution of a Sodium Ion Gradient to Energy Conservation during Fermentation in the Cyanobacterium Arthrospira (Spirulina) maxima CS-328.</title>
        <authorList>
            <person name="Carrieri D."/>
            <person name="Ananyev G."/>
            <person name="Lenz O."/>
            <person name="Bryant D.A."/>
            <person name="Dismukes G.C."/>
        </authorList>
    </citation>
    <scope>NUCLEOTIDE SEQUENCE [LARGE SCALE GENOMIC DNA]</scope>
    <source>
        <strain evidence="9 10">CS-328</strain>
    </source>
</reference>
<dbReference type="InterPro" id="IPR027478">
    <property type="entry name" value="LdcA_N"/>
</dbReference>